<dbReference type="FunFam" id="2.40.50.140:FF:000054">
    <property type="entry name" value="Nuclease-sensitive element-binding protein 1"/>
    <property type="match status" value="1"/>
</dbReference>
<dbReference type="Ensembl" id="ENSLLET00000037840.1">
    <property type="protein sequence ID" value="ENSLLEP00000036436.1"/>
    <property type="gene ID" value="ENSLLEG00000023049.1"/>
</dbReference>
<dbReference type="PROSITE" id="PS51857">
    <property type="entry name" value="CSD_2"/>
    <property type="match status" value="1"/>
</dbReference>
<dbReference type="InterPro" id="IPR012340">
    <property type="entry name" value="NA-bd_OB-fold"/>
</dbReference>
<evidence type="ECO:0000313" key="4">
    <source>
        <dbReference type="Proteomes" id="UP000694569"/>
    </source>
</evidence>
<feature type="region of interest" description="Disordered" evidence="1">
    <location>
        <begin position="162"/>
        <end position="207"/>
    </location>
</feature>
<evidence type="ECO:0000259" key="2">
    <source>
        <dbReference type="PROSITE" id="PS51857"/>
    </source>
</evidence>
<dbReference type="SMART" id="SM00357">
    <property type="entry name" value="CSP"/>
    <property type="match status" value="1"/>
</dbReference>
<dbReference type="InterPro" id="IPR019844">
    <property type="entry name" value="CSD_CS"/>
</dbReference>
<evidence type="ECO:0000313" key="3">
    <source>
        <dbReference type="Ensembl" id="ENSLLEP00000036436.1"/>
    </source>
</evidence>
<dbReference type="Pfam" id="PF00313">
    <property type="entry name" value="CSD"/>
    <property type="match status" value="1"/>
</dbReference>
<protein>
    <recommendedName>
        <fullName evidence="2">CSD domain-containing protein</fullName>
    </recommendedName>
</protein>
<organism evidence="3 4">
    <name type="scientific">Leptobrachium leishanense</name>
    <name type="common">Leishan spiny toad</name>
    <dbReference type="NCBI Taxonomy" id="445787"/>
    <lineage>
        <taxon>Eukaryota</taxon>
        <taxon>Metazoa</taxon>
        <taxon>Chordata</taxon>
        <taxon>Craniata</taxon>
        <taxon>Vertebrata</taxon>
        <taxon>Euteleostomi</taxon>
        <taxon>Amphibia</taxon>
        <taxon>Batrachia</taxon>
        <taxon>Anura</taxon>
        <taxon>Pelobatoidea</taxon>
        <taxon>Megophryidae</taxon>
        <taxon>Leptobrachium</taxon>
    </lineage>
</organism>
<dbReference type="SUPFAM" id="SSF50249">
    <property type="entry name" value="Nucleic acid-binding proteins"/>
    <property type="match status" value="1"/>
</dbReference>
<dbReference type="PROSITE" id="PS00352">
    <property type="entry name" value="CSD_1"/>
    <property type="match status" value="1"/>
</dbReference>
<reference evidence="3" key="1">
    <citation type="submission" date="2025-08" db="UniProtKB">
        <authorList>
            <consortium name="Ensembl"/>
        </authorList>
    </citation>
    <scope>IDENTIFICATION</scope>
</reference>
<feature type="compositionally biased region" description="Acidic residues" evidence="1">
    <location>
        <begin position="163"/>
        <end position="173"/>
    </location>
</feature>
<dbReference type="PANTHER" id="PTHR11544">
    <property type="entry name" value="COLD SHOCK DOMAIN CONTAINING PROTEINS"/>
    <property type="match status" value="1"/>
</dbReference>
<dbReference type="CDD" id="cd04458">
    <property type="entry name" value="CSP_CDS"/>
    <property type="match status" value="1"/>
</dbReference>
<keyword evidence="4" id="KW-1185">Reference proteome</keyword>
<accession>A0A8C5QH13</accession>
<feature type="compositionally biased region" description="Polar residues" evidence="1">
    <location>
        <begin position="122"/>
        <end position="132"/>
    </location>
</feature>
<dbReference type="AlphaFoldDB" id="A0A8C5QH13"/>
<sequence length="207" mass="22910">TVSMSNGPSFQTTVGEKKVIETKVLGIVKWFNVRNGFGFINRDNTKEDVFVHQTAIKKNNPWKYLCSVGDGETVEFDVVEGEKGTEAANVTGPGGVPVQGSKYAADCKHYRRYPRRRGGPSRNYQPNYQNSEIGEKDHTREDIELNPEAAEFYPGQLETCAESTEEITVETTEDASVIQPESTTCSSEDPEDVNSSPEKSTETVDSD</sequence>
<evidence type="ECO:0000256" key="1">
    <source>
        <dbReference type="SAM" id="MobiDB-lite"/>
    </source>
</evidence>
<feature type="region of interest" description="Disordered" evidence="1">
    <location>
        <begin position="114"/>
        <end position="138"/>
    </location>
</feature>
<dbReference type="Proteomes" id="UP000694569">
    <property type="component" value="Unplaced"/>
</dbReference>
<dbReference type="InterPro" id="IPR011129">
    <property type="entry name" value="CSD"/>
</dbReference>
<reference evidence="3" key="2">
    <citation type="submission" date="2025-09" db="UniProtKB">
        <authorList>
            <consortium name="Ensembl"/>
        </authorList>
    </citation>
    <scope>IDENTIFICATION</scope>
</reference>
<dbReference type="GO" id="GO:1990904">
    <property type="term" value="C:ribonucleoprotein complex"/>
    <property type="evidence" value="ECO:0007669"/>
    <property type="project" value="UniProtKB-ARBA"/>
</dbReference>
<dbReference type="PRINTS" id="PR00050">
    <property type="entry name" value="COLDSHOCK"/>
</dbReference>
<feature type="domain" description="CSD" evidence="2">
    <location>
        <begin position="23"/>
        <end position="92"/>
    </location>
</feature>
<dbReference type="InterPro" id="IPR002059">
    <property type="entry name" value="CSP_DNA-bd"/>
</dbReference>
<dbReference type="InterPro" id="IPR050181">
    <property type="entry name" value="Cold_shock_domain"/>
</dbReference>
<dbReference type="Gene3D" id="2.40.50.140">
    <property type="entry name" value="Nucleic acid-binding proteins"/>
    <property type="match status" value="1"/>
</dbReference>
<dbReference type="GeneTree" id="ENSGT00940000153341"/>
<dbReference type="OrthoDB" id="203339at2759"/>
<name>A0A8C5QH13_9ANUR</name>
<feature type="compositionally biased region" description="Polar residues" evidence="1">
    <location>
        <begin position="179"/>
        <end position="198"/>
    </location>
</feature>
<dbReference type="GO" id="GO:0003676">
    <property type="term" value="F:nucleic acid binding"/>
    <property type="evidence" value="ECO:0007669"/>
    <property type="project" value="InterPro"/>
</dbReference>
<proteinExistence type="predicted"/>